<comment type="caution">
    <text evidence="6">The sequence shown here is derived from an EMBL/GenBank/DDBJ whole genome shotgun (WGS) entry which is preliminary data.</text>
</comment>
<dbReference type="SUPFAM" id="SSF55785">
    <property type="entry name" value="PYP-like sensor domain (PAS domain)"/>
    <property type="match status" value="3"/>
</dbReference>
<dbReference type="CDD" id="cd01948">
    <property type="entry name" value="EAL"/>
    <property type="match status" value="1"/>
</dbReference>
<evidence type="ECO:0000259" key="3">
    <source>
        <dbReference type="PROSITE" id="PS50113"/>
    </source>
</evidence>
<dbReference type="EMBL" id="BAAAZE010000001">
    <property type="protein sequence ID" value="GAA4011294.1"/>
    <property type="molecule type" value="Genomic_DNA"/>
</dbReference>
<proteinExistence type="predicted"/>
<sequence length="861" mass="96817">MADTPKPGSTPESELGSQHPESQRHDERALSGNLSNALVHENSTRRIASGNEAIDVLSRFVSAIEYTPLVAIQSIDRTGIVRFWNSMSTTIYGIPAREAIGRRLSDLLQHQDKEPEFADTIDHIWQTGQAVLPRDWQITTSAGANLWVYSTMFPVFREKKIHQIFCMDIDITLRKREEQALLALGANFRTLFDRSADAILLIEDNYFLEVNPAALTLFGYARKSDLVGRNSNDISPTTQPDGKPSSEKFSQMLELAHQNGNYRFDWLHVNASGETFWTEVLCTEIPIDSKALLYIVVRDIRERKHAEQSLQLAAQVFENSQEGILIADMNQRIVSINRALSDITGYTIDEVVGKEPQSLCVAMRDKAQFKTISDEVHAHDRWQGELWGRHCNGRGFPLWLSISVVRDSHRNVVNYIAIMTDISDRKASEEQMRHMAEHDFLTGLPNRVLLLDRLQQAIAVAERNAIKLALLFLDLDRFKHINDSFGHHVGDKLLQAIAERLTKCVRAIDTVSRLGGDEFVIMLVDVGRGEPISHIADNVLNAVSMPYSIDGNDFIITTCIGISTYPNDGTDMDTLIKNADTAMYHAKGNGTNRYQFFDDEMNRRVVERTLLENSLRSALKSSEFVLEYQPQMDMRTGQIVGVEALIRWAHPALGLMLPSRFIAVAEECGLIVPIGDWVMRTACLQAKAWQDNGHPLVVSVNLSVAQFHQKSLLKSIVDALQQAQLAPQFLELEITESILMDEAKGGIDTLRVLRNIGIRLAIDDFGTGFSSLSYLKRIPINKLKIDQSFVRDITVDPEDAVIINAIIVMAKSLNLTVIAEGVETQEQYRFLQAHGCDEYQGYYSSKALTADMFARQFLQPS</sequence>
<dbReference type="Gene3D" id="3.20.20.450">
    <property type="entry name" value="EAL domain"/>
    <property type="match status" value="1"/>
</dbReference>
<evidence type="ECO:0000313" key="7">
    <source>
        <dbReference type="Proteomes" id="UP001501353"/>
    </source>
</evidence>
<feature type="compositionally biased region" description="Polar residues" evidence="1">
    <location>
        <begin position="10"/>
        <end position="20"/>
    </location>
</feature>
<dbReference type="Gene3D" id="3.30.450.20">
    <property type="entry name" value="PAS domain"/>
    <property type="match status" value="3"/>
</dbReference>
<feature type="domain" description="PAC" evidence="3">
    <location>
        <begin position="382"/>
        <end position="434"/>
    </location>
</feature>
<dbReference type="Pfam" id="PF00990">
    <property type="entry name" value="GGDEF"/>
    <property type="match status" value="1"/>
</dbReference>
<dbReference type="PROSITE" id="PS50113">
    <property type="entry name" value="PAC"/>
    <property type="match status" value="1"/>
</dbReference>
<dbReference type="InterPro" id="IPR001633">
    <property type="entry name" value="EAL_dom"/>
</dbReference>
<dbReference type="SMART" id="SM00091">
    <property type="entry name" value="PAS"/>
    <property type="match status" value="3"/>
</dbReference>
<evidence type="ECO:0000259" key="2">
    <source>
        <dbReference type="PROSITE" id="PS50112"/>
    </source>
</evidence>
<dbReference type="InterPro" id="IPR035919">
    <property type="entry name" value="EAL_sf"/>
</dbReference>
<evidence type="ECO:0000256" key="1">
    <source>
        <dbReference type="SAM" id="MobiDB-lite"/>
    </source>
</evidence>
<dbReference type="SMART" id="SM00052">
    <property type="entry name" value="EAL"/>
    <property type="match status" value="1"/>
</dbReference>
<organism evidence="6 7">
    <name type="scientific">Actimicrobium antarcticum</name>
    <dbReference type="NCBI Taxonomy" id="1051899"/>
    <lineage>
        <taxon>Bacteria</taxon>
        <taxon>Pseudomonadati</taxon>
        <taxon>Pseudomonadota</taxon>
        <taxon>Betaproteobacteria</taxon>
        <taxon>Burkholderiales</taxon>
        <taxon>Oxalobacteraceae</taxon>
        <taxon>Actimicrobium</taxon>
    </lineage>
</organism>
<dbReference type="NCBIfam" id="TIGR00254">
    <property type="entry name" value="GGDEF"/>
    <property type="match status" value="1"/>
</dbReference>
<dbReference type="InterPro" id="IPR000700">
    <property type="entry name" value="PAS-assoc_C"/>
</dbReference>
<dbReference type="SMART" id="SM00267">
    <property type="entry name" value="GGDEF"/>
    <property type="match status" value="1"/>
</dbReference>
<dbReference type="InterPro" id="IPR012226">
    <property type="entry name" value="Diguanyl_cyclase/Pdiesterase"/>
</dbReference>
<reference evidence="7" key="1">
    <citation type="journal article" date="2019" name="Int. J. Syst. Evol. Microbiol.">
        <title>The Global Catalogue of Microorganisms (GCM) 10K type strain sequencing project: providing services to taxonomists for standard genome sequencing and annotation.</title>
        <authorList>
            <consortium name="The Broad Institute Genomics Platform"/>
            <consortium name="The Broad Institute Genome Sequencing Center for Infectious Disease"/>
            <person name="Wu L."/>
            <person name="Ma J."/>
        </authorList>
    </citation>
    <scope>NUCLEOTIDE SEQUENCE [LARGE SCALE GENOMIC DNA]</scope>
    <source>
        <strain evidence="7">JCM 16673</strain>
    </source>
</reference>
<dbReference type="PIRSF" id="PIRSF005925">
    <property type="entry name" value="Dos"/>
    <property type="match status" value="1"/>
</dbReference>
<name>A0ABP7SG19_9BURK</name>
<dbReference type="CDD" id="cd00130">
    <property type="entry name" value="PAS"/>
    <property type="match status" value="3"/>
</dbReference>
<dbReference type="PANTHER" id="PTHR44757:SF2">
    <property type="entry name" value="BIOFILM ARCHITECTURE MAINTENANCE PROTEIN MBAA"/>
    <property type="match status" value="1"/>
</dbReference>
<evidence type="ECO:0000259" key="5">
    <source>
        <dbReference type="PROSITE" id="PS50887"/>
    </source>
</evidence>
<dbReference type="SUPFAM" id="SSF141868">
    <property type="entry name" value="EAL domain-like"/>
    <property type="match status" value="1"/>
</dbReference>
<dbReference type="Proteomes" id="UP001501353">
    <property type="component" value="Unassembled WGS sequence"/>
</dbReference>
<dbReference type="InterPro" id="IPR001610">
    <property type="entry name" value="PAC"/>
</dbReference>
<dbReference type="SUPFAM" id="SSF55073">
    <property type="entry name" value="Nucleotide cyclase"/>
    <property type="match status" value="1"/>
</dbReference>
<evidence type="ECO:0000313" key="6">
    <source>
        <dbReference type="EMBL" id="GAA4011294.1"/>
    </source>
</evidence>
<feature type="domain" description="PAS" evidence="2">
    <location>
        <begin position="56"/>
        <end position="128"/>
    </location>
</feature>
<dbReference type="Gene3D" id="3.30.70.270">
    <property type="match status" value="1"/>
</dbReference>
<dbReference type="InterPro" id="IPR029787">
    <property type="entry name" value="Nucleotide_cyclase"/>
</dbReference>
<dbReference type="InterPro" id="IPR000160">
    <property type="entry name" value="GGDEF_dom"/>
</dbReference>
<dbReference type="NCBIfam" id="TIGR00229">
    <property type="entry name" value="sensory_box"/>
    <property type="match status" value="3"/>
</dbReference>
<dbReference type="CDD" id="cd01949">
    <property type="entry name" value="GGDEF"/>
    <property type="match status" value="1"/>
</dbReference>
<protein>
    <submittedName>
        <fullName evidence="6">EAL domain-containing protein</fullName>
    </submittedName>
</protein>
<dbReference type="Pfam" id="PF00563">
    <property type="entry name" value="EAL"/>
    <property type="match status" value="1"/>
</dbReference>
<dbReference type="PANTHER" id="PTHR44757">
    <property type="entry name" value="DIGUANYLATE CYCLASE DGCP"/>
    <property type="match status" value="1"/>
</dbReference>
<dbReference type="SMART" id="SM00086">
    <property type="entry name" value="PAC"/>
    <property type="match status" value="3"/>
</dbReference>
<dbReference type="InterPro" id="IPR000014">
    <property type="entry name" value="PAS"/>
</dbReference>
<feature type="domain" description="GGDEF" evidence="5">
    <location>
        <begin position="466"/>
        <end position="599"/>
    </location>
</feature>
<dbReference type="Pfam" id="PF13426">
    <property type="entry name" value="PAS_9"/>
    <property type="match status" value="3"/>
</dbReference>
<evidence type="ECO:0000259" key="4">
    <source>
        <dbReference type="PROSITE" id="PS50883"/>
    </source>
</evidence>
<dbReference type="InterPro" id="IPR052155">
    <property type="entry name" value="Biofilm_reg_signaling"/>
</dbReference>
<gene>
    <name evidence="6" type="ORF">GCM10022212_00340</name>
</gene>
<feature type="domain" description="EAL" evidence="4">
    <location>
        <begin position="608"/>
        <end position="861"/>
    </location>
</feature>
<accession>A0ABP7SG19</accession>
<feature type="region of interest" description="Disordered" evidence="1">
    <location>
        <begin position="1"/>
        <end position="28"/>
    </location>
</feature>
<feature type="domain" description="PAS" evidence="2">
    <location>
        <begin position="309"/>
        <end position="354"/>
    </location>
</feature>
<dbReference type="InterPro" id="IPR043128">
    <property type="entry name" value="Rev_trsase/Diguanyl_cyclase"/>
</dbReference>
<dbReference type="PROSITE" id="PS50883">
    <property type="entry name" value="EAL"/>
    <property type="match status" value="1"/>
</dbReference>
<dbReference type="PROSITE" id="PS50887">
    <property type="entry name" value="GGDEF"/>
    <property type="match status" value="1"/>
</dbReference>
<keyword evidence="7" id="KW-1185">Reference proteome</keyword>
<dbReference type="PROSITE" id="PS50112">
    <property type="entry name" value="PAS"/>
    <property type="match status" value="2"/>
</dbReference>
<dbReference type="InterPro" id="IPR035965">
    <property type="entry name" value="PAS-like_dom_sf"/>
</dbReference>